<protein>
    <submittedName>
        <fullName evidence="2">Uncharacterized protein</fullName>
    </submittedName>
</protein>
<accession>A0A369WJT8</accession>
<dbReference type="EMBL" id="QQOH01000003">
    <property type="protein sequence ID" value="RDE19715.1"/>
    <property type="molecule type" value="Genomic_DNA"/>
</dbReference>
<keyword evidence="1" id="KW-0732">Signal</keyword>
<comment type="caution">
    <text evidence="2">The sequence shown here is derived from an EMBL/GenBank/DDBJ whole genome shotgun (WGS) entry which is preliminary data.</text>
</comment>
<keyword evidence="3" id="KW-1185">Reference proteome</keyword>
<feature type="chain" id="PRO_5017083451" evidence="1">
    <location>
        <begin position="27"/>
        <end position="65"/>
    </location>
</feature>
<dbReference type="Proteomes" id="UP000253769">
    <property type="component" value="Unassembled WGS sequence"/>
</dbReference>
<name>A0A369WJT8_9GAMM</name>
<dbReference type="AlphaFoldDB" id="A0A369WJT8"/>
<reference evidence="2 3" key="1">
    <citation type="submission" date="2018-07" db="EMBL/GenBank/DDBJ databases">
        <title>Motiliproteus coralliicola sp. nov., a bacterium isolated from Coral.</title>
        <authorList>
            <person name="Wang G."/>
        </authorList>
    </citation>
    <scope>NUCLEOTIDE SEQUENCE [LARGE SCALE GENOMIC DNA]</scope>
    <source>
        <strain evidence="2 3">C34</strain>
    </source>
</reference>
<organism evidence="2 3">
    <name type="scientific">Motiliproteus coralliicola</name>
    <dbReference type="NCBI Taxonomy" id="2283196"/>
    <lineage>
        <taxon>Bacteria</taxon>
        <taxon>Pseudomonadati</taxon>
        <taxon>Pseudomonadota</taxon>
        <taxon>Gammaproteobacteria</taxon>
        <taxon>Oceanospirillales</taxon>
        <taxon>Oceanospirillaceae</taxon>
        <taxon>Motiliproteus</taxon>
    </lineage>
</organism>
<sequence length="65" mass="7099">MRSNSPATVGLAVTLFNLSAALYCQAMGNGRVEVVIGEFDALSGSREVESISRDSFFNRFVLKRI</sequence>
<evidence type="ECO:0000256" key="1">
    <source>
        <dbReference type="SAM" id="SignalP"/>
    </source>
</evidence>
<proteinExistence type="predicted"/>
<feature type="signal peptide" evidence="1">
    <location>
        <begin position="1"/>
        <end position="26"/>
    </location>
</feature>
<evidence type="ECO:0000313" key="3">
    <source>
        <dbReference type="Proteomes" id="UP000253769"/>
    </source>
</evidence>
<evidence type="ECO:0000313" key="2">
    <source>
        <dbReference type="EMBL" id="RDE19715.1"/>
    </source>
</evidence>
<gene>
    <name evidence="2" type="ORF">DV711_12610</name>
</gene>